<dbReference type="InterPro" id="IPR012648">
    <property type="entry name" value="Rnl1"/>
</dbReference>
<dbReference type="Gene3D" id="1.10.3550.20">
    <property type="match status" value="1"/>
</dbReference>
<dbReference type="NCBIfam" id="TIGR02308">
    <property type="entry name" value="RNA_lig_T4_1"/>
    <property type="match status" value="1"/>
</dbReference>
<organism evidence="2 3">
    <name type="scientific">Candidatus Dojkabacteria bacterium</name>
    <dbReference type="NCBI Taxonomy" id="2099670"/>
    <lineage>
        <taxon>Bacteria</taxon>
        <taxon>Candidatus Dojkabacteria</taxon>
    </lineage>
</organism>
<reference evidence="2 3" key="1">
    <citation type="submission" date="2018-09" db="EMBL/GenBank/DDBJ databases">
        <title>Metagenome Assembled Genomes from an Advanced Water Purification Facility.</title>
        <authorList>
            <person name="Stamps B.W."/>
            <person name="Spear J.R."/>
        </authorList>
    </citation>
    <scope>NUCLEOTIDE SEQUENCE [LARGE SCALE GENOMIC DNA]</scope>
    <source>
        <strain evidence="2">Bin_63_2</strain>
    </source>
</reference>
<dbReference type="Proteomes" id="UP000321026">
    <property type="component" value="Unassembled WGS sequence"/>
</dbReference>
<evidence type="ECO:0000313" key="2">
    <source>
        <dbReference type="EMBL" id="TXG78284.1"/>
    </source>
</evidence>
<accession>A0A5C7JAX7</accession>
<keyword evidence="2" id="KW-0436">Ligase</keyword>
<dbReference type="AlphaFoldDB" id="A0A5C7JAX7"/>
<gene>
    <name evidence="2" type="ORF">E6Q11_01420</name>
</gene>
<dbReference type="EC" id="6.5.1.3" evidence="2"/>
<dbReference type="GO" id="GO:0003972">
    <property type="term" value="F:RNA ligase (ATP) activity"/>
    <property type="evidence" value="ECO:0007669"/>
    <property type="project" value="UniProtKB-EC"/>
</dbReference>
<dbReference type="InterPro" id="IPR049042">
    <property type="entry name" value="T4_Rnl1_C"/>
</dbReference>
<proteinExistence type="predicted"/>
<comment type="caution">
    <text evidence="2">The sequence shown here is derived from an EMBL/GenBank/DDBJ whole genome shotgun (WGS) entry which is preliminary data.</text>
</comment>
<feature type="domain" description="T4 RNA ligase 1 C-terminal" evidence="1">
    <location>
        <begin position="263"/>
        <end position="368"/>
    </location>
</feature>
<evidence type="ECO:0000259" key="1">
    <source>
        <dbReference type="Pfam" id="PF20819"/>
    </source>
</evidence>
<dbReference type="EMBL" id="SSDS01000022">
    <property type="protein sequence ID" value="TXG78284.1"/>
    <property type="molecule type" value="Genomic_DNA"/>
</dbReference>
<name>A0A5C7JAX7_9BACT</name>
<protein>
    <submittedName>
        <fullName evidence="2">RNA ligase, T4 RnlA family</fullName>
        <ecNumber evidence="2">6.5.1.3</ecNumber>
    </submittedName>
</protein>
<sequence length="378" mass="43893">MNTFQQNLYNDLMNLCNQSEAFYYVDQNVDGKVFRVFTYRLASYTDFCKPNALECRGHAFLMNGYIPVELVSMPPAKFFNAYENNFVMDLDFSKSLIYMDKLDGSLISSVKVGDDFVLKSKTSFTSSQAIDAMNLLKGVPRLYNFIKQQVSQNRTVNMEYCAPSNRIVIGYLESKLTILSVRCNESGRTWYPYDIIREWSTDEYIDVSNLFVPYSVNFNGTTDFFTYEEILAMTGIEGFVVVFRDGRVCKVKTNSYCIAHRLKDSVNNPKALFQACLFETSDDLRSMFHDDELAMRQISNMESMVRREYNHRSALLQKFYDDNKSLIRKDFAIKGQKELGDMFSLGMNLYLGKDIGLKEWMMKNYRAFGINEIHNEDE</sequence>
<dbReference type="Pfam" id="PF20819">
    <property type="entry name" value="T4_Rnl1_C"/>
    <property type="match status" value="1"/>
</dbReference>
<evidence type="ECO:0000313" key="3">
    <source>
        <dbReference type="Proteomes" id="UP000321026"/>
    </source>
</evidence>